<accession>A0A853BII8</accession>
<evidence type="ECO:0000256" key="1">
    <source>
        <dbReference type="SAM" id="MobiDB-lite"/>
    </source>
</evidence>
<evidence type="ECO:0000313" key="3">
    <source>
        <dbReference type="Proteomes" id="UP000575985"/>
    </source>
</evidence>
<dbReference type="Gene3D" id="3.40.50.300">
    <property type="entry name" value="P-loop containing nucleotide triphosphate hydrolases"/>
    <property type="match status" value="1"/>
</dbReference>
<comment type="caution">
    <text evidence="2">The sequence shown here is derived from an EMBL/GenBank/DDBJ whole genome shotgun (WGS) entry which is preliminary data.</text>
</comment>
<protein>
    <recommendedName>
        <fullName evidence="4">AAA+ ATPase domain-containing protein</fullName>
    </recommendedName>
</protein>
<dbReference type="SUPFAM" id="SSF52540">
    <property type="entry name" value="P-loop containing nucleoside triphosphate hydrolases"/>
    <property type="match status" value="1"/>
</dbReference>
<gene>
    <name evidence="2" type="ORF">HNR12_001370</name>
</gene>
<feature type="compositionally biased region" description="Pro residues" evidence="1">
    <location>
        <begin position="368"/>
        <end position="385"/>
    </location>
</feature>
<dbReference type="InterPro" id="IPR011009">
    <property type="entry name" value="Kinase-like_dom_sf"/>
</dbReference>
<dbReference type="SUPFAM" id="SSF56112">
    <property type="entry name" value="Protein kinase-like (PK-like)"/>
    <property type="match status" value="1"/>
</dbReference>
<name>A0A853BII8_9ACTN</name>
<dbReference type="EMBL" id="JACCFO010000001">
    <property type="protein sequence ID" value="NYI95093.1"/>
    <property type="molecule type" value="Genomic_DNA"/>
</dbReference>
<dbReference type="PANTHER" id="PTHR43883:SF1">
    <property type="entry name" value="GLUCONOKINASE"/>
    <property type="match status" value="1"/>
</dbReference>
<keyword evidence="3" id="KW-1185">Reference proteome</keyword>
<dbReference type="InterPro" id="IPR027417">
    <property type="entry name" value="P-loop_NTPase"/>
</dbReference>
<evidence type="ECO:0000313" key="2">
    <source>
        <dbReference type="EMBL" id="NYI95093.1"/>
    </source>
</evidence>
<dbReference type="Proteomes" id="UP000575985">
    <property type="component" value="Unassembled WGS sequence"/>
</dbReference>
<dbReference type="PANTHER" id="PTHR43883">
    <property type="entry name" value="SLR0207 PROTEIN"/>
    <property type="match status" value="1"/>
</dbReference>
<evidence type="ECO:0008006" key="4">
    <source>
        <dbReference type="Google" id="ProtNLM"/>
    </source>
</evidence>
<dbReference type="InterPro" id="IPR052732">
    <property type="entry name" value="Cell-binding_unc_protein"/>
</dbReference>
<proteinExistence type="predicted"/>
<dbReference type="AlphaFoldDB" id="A0A853BII8"/>
<reference evidence="2 3" key="1">
    <citation type="submission" date="2020-07" db="EMBL/GenBank/DDBJ databases">
        <title>Sequencing the genomes of 1000 actinobacteria strains.</title>
        <authorList>
            <person name="Klenk H.-P."/>
        </authorList>
    </citation>
    <scope>NUCLEOTIDE SEQUENCE [LARGE SCALE GENOMIC DNA]</scope>
    <source>
        <strain evidence="2 3">DSM 45927</strain>
    </source>
</reference>
<sequence length="385" mass="41645">MPDSRRLATLVRSGSSVHGELHRLARLLAAFHARALRGPEVSAQGSAAALLGRWADNLAQVYRFRSRVLTEATAETERLALRFVEGRGELFDSRVGQGRVVDGHGDLLAEDVFCLDDGPRVLDCLEFDDDLRRVDGLDDASFLAMDLERLGVPLLGDAFLRSYAAFANDPAPEALHHHYVAYRAFVRAKVACHRYAQGDGDAAFEARLLERIALDHLRSGAVRLVIVGGPPGTGKTTVAGLLADRLGMALIADGGLYGPADGGSVDPLDHAGRLLRMGESVVMDAPWAREAHRRAARRTADASRADIIELRCAAPDDLVMRRLGLRPTDDGPAVTQGAAFQPWPEATTIDTSRTREDALARAAAAADPRPPLPEWIPHHPLMPPD</sequence>
<organism evidence="2 3">
    <name type="scientific">Streptomonospora nanhaiensis</name>
    <dbReference type="NCBI Taxonomy" id="1323731"/>
    <lineage>
        <taxon>Bacteria</taxon>
        <taxon>Bacillati</taxon>
        <taxon>Actinomycetota</taxon>
        <taxon>Actinomycetes</taxon>
        <taxon>Streptosporangiales</taxon>
        <taxon>Nocardiopsidaceae</taxon>
        <taxon>Streptomonospora</taxon>
    </lineage>
</organism>
<feature type="region of interest" description="Disordered" evidence="1">
    <location>
        <begin position="363"/>
        <end position="385"/>
    </location>
</feature>